<comment type="cofactor">
    <cofactor evidence="1">
        <name>FAD</name>
        <dbReference type="ChEBI" id="CHEBI:57692"/>
    </cofactor>
</comment>
<evidence type="ECO:0000256" key="1">
    <source>
        <dbReference type="ARBA" id="ARBA00001974"/>
    </source>
</evidence>
<dbReference type="InterPro" id="IPR055178">
    <property type="entry name" value="RsdA/BaiN/AoA(So)-like_dom"/>
</dbReference>
<dbReference type="InterPro" id="IPR004792">
    <property type="entry name" value="BaiN-like"/>
</dbReference>
<feature type="domain" description="RsdA/BaiN/AoA(So)-like insert" evidence="5">
    <location>
        <begin position="211"/>
        <end position="373"/>
    </location>
</feature>
<dbReference type="PANTHER" id="PTHR42887">
    <property type="entry name" value="OS12G0638800 PROTEIN"/>
    <property type="match status" value="1"/>
</dbReference>
<feature type="domain" description="RsdA/BaiN/AoA(So)-like Rossmann fold-like" evidence="4">
    <location>
        <begin position="22"/>
        <end position="426"/>
    </location>
</feature>
<keyword evidence="7" id="KW-1185">Reference proteome</keyword>
<protein>
    <recommendedName>
        <fullName evidence="8">Aminoacetone oxidase family FAD-binding enzyme</fullName>
    </recommendedName>
</protein>
<dbReference type="Gene3D" id="2.40.30.10">
    <property type="entry name" value="Translation factors"/>
    <property type="match status" value="1"/>
</dbReference>
<keyword evidence="3" id="KW-0274">FAD</keyword>
<dbReference type="Gene3D" id="3.50.50.60">
    <property type="entry name" value="FAD/NAD(P)-binding domain"/>
    <property type="match status" value="1"/>
</dbReference>
<organism evidence="6 7">
    <name type="scientific">Dethiosulfovibrio salsuginis</name>
    <dbReference type="NCBI Taxonomy" id="561720"/>
    <lineage>
        <taxon>Bacteria</taxon>
        <taxon>Thermotogati</taxon>
        <taxon>Synergistota</taxon>
        <taxon>Synergistia</taxon>
        <taxon>Synergistales</taxon>
        <taxon>Dethiosulfovibrionaceae</taxon>
        <taxon>Dethiosulfovibrio</taxon>
    </lineage>
</organism>
<dbReference type="InterPro" id="IPR023166">
    <property type="entry name" value="BaiN-like_dom_sf"/>
</dbReference>
<sequence length="437" mass="46946">MVSLALREVKGEVRSMGSNVFDVIVVGGGPAGMMAAGAAGAKGVSVALLEKGDTLGVKLSITGKGRCNFAHMEEDPMKLAEPFGKNGRFILSSLSRFGVKETLGFFQNKGIEITVERGARVFPGPGQKSEDVIQALRDFMADGGVKIFTSTPVRSISPRGERGFDVSTDSGLFKASSIIVTTGGLSYPETGSTGDGYRWAREMGHSVVPTKPAICPVRTKESWCKDLQGLTLKNVQLSLWQGGKEVTNRFGEMLFTHFGVSGPIVMDMASEVDKALEKGPATMFLDLKPALDRVKLDNRIIRDLAAHRREILKNSLKDLLPRAIIPVVLDLAGVDGDTKVDDVTKDQRASLVEVLKAMPLTPVDLLGYRWAVVTKGGISLKDVNPKSMESKKVPGLFFAGEVLDLDGPTGGYNLQVCWSTGFVAGEEGAYRSRAYSV</sequence>
<dbReference type="Pfam" id="PF03486">
    <property type="entry name" value="HI0933_like"/>
    <property type="match status" value="1"/>
</dbReference>
<dbReference type="PRINTS" id="PR00368">
    <property type="entry name" value="FADPNR"/>
</dbReference>
<dbReference type="PRINTS" id="PR00411">
    <property type="entry name" value="PNDRDTASEI"/>
</dbReference>
<reference evidence="7" key="1">
    <citation type="submission" date="2017-04" db="EMBL/GenBank/DDBJ databases">
        <authorList>
            <person name="Varghese N."/>
            <person name="Submissions S."/>
        </authorList>
    </citation>
    <scope>NUCLEOTIDE SEQUENCE [LARGE SCALE GENOMIC DNA]</scope>
    <source>
        <strain evidence="7">USBA 82</strain>
    </source>
</reference>
<evidence type="ECO:0000256" key="3">
    <source>
        <dbReference type="ARBA" id="ARBA00022827"/>
    </source>
</evidence>
<dbReference type="STRING" id="561720.SAMN06275492_14314"/>
<evidence type="ECO:0000259" key="4">
    <source>
        <dbReference type="Pfam" id="PF03486"/>
    </source>
</evidence>
<dbReference type="InterPro" id="IPR036188">
    <property type="entry name" value="FAD/NAD-bd_sf"/>
</dbReference>
<dbReference type="SUPFAM" id="SSF160996">
    <property type="entry name" value="HI0933 insert domain-like"/>
    <property type="match status" value="1"/>
</dbReference>
<evidence type="ECO:0000256" key="2">
    <source>
        <dbReference type="ARBA" id="ARBA00022630"/>
    </source>
</evidence>
<dbReference type="SUPFAM" id="SSF51905">
    <property type="entry name" value="FAD/NAD(P)-binding domain"/>
    <property type="match status" value="1"/>
</dbReference>
<accession>A0A1X7L2F3</accession>
<name>A0A1X7L2F3_9BACT</name>
<proteinExistence type="predicted"/>
<dbReference type="Proteomes" id="UP000193355">
    <property type="component" value="Unassembled WGS sequence"/>
</dbReference>
<evidence type="ECO:0008006" key="8">
    <source>
        <dbReference type="Google" id="ProtNLM"/>
    </source>
</evidence>
<dbReference type="NCBIfam" id="TIGR00275">
    <property type="entry name" value="aminoacetone oxidase family FAD-binding enzyme"/>
    <property type="match status" value="1"/>
</dbReference>
<dbReference type="Pfam" id="PF22780">
    <property type="entry name" value="HI0933_like_1st"/>
    <property type="match status" value="1"/>
</dbReference>
<evidence type="ECO:0000313" key="6">
    <source>
        <dbReference type="EMBL" id="SMG47875.1"/>
    </source>
</evidence>
<dbReference type="EMBL" id="FXBB01000043">
    <property type="protein sequence ID" value="SMG47875.1"/>
    <property type="molecule type" value="Genomic_DNA"/>
</dbReference>
<dbReference type="InterPro" id="IPR057661">
    <property type="entry name" value="RsdA/BaiN/AoA(So)_Rossmann"/>
</dbReference>
<evidence type="ECO:0000259" key="5">
    <source>
        <dbReference type="Pfam" id="PF22780"/>
    </source>
</evidence>
<dbReference type="PANTHER" id="PTHR42887:SF2">
    <property type="entry name" value="OS12G0638800 PROTEIN"/>
    <property type="match status" value="1"/>
</dbReference>
<evidence type="ECO:0000313" key="7">
    <source>
        <dbReference type="Proteomes" id="UP000193355"/>
    </source>
</evidence>
<keyword evidence="2" id="KW-0285">Flavoprotein</keyword>
<dbReference type="Gene3D" id="1.10.8.260">
    <property type="entry name" value="HI0933 insert domain-like"/>
    <property type="match status" value="1"/>
</dbReference>
<gene>
    <name evidence="6" type="ORF">SAMN06275492_14314</name>
</gene>
<dbReference type="AlphaFoldDB" id="A0A1X7L2F3"/>